<organism evidence="6 7">
    <name type="scientific">Luteimicrobium subarcticum</name>
    <dbReference type="NCBI Taxonomy" id="620910"/>
    <lineage>
        <taxon>Bacteria</taxon>
        <taxon>Bacillati</taxon>
        <taxon>Actinomycetota</taxon>
        <taxon>Actinomycetes</taxon>
        <taxon>Micrococcales</taxon>
        <taxon>Luteimicrobium</taxon>
    </lineage>
</organism>
<keyword evidence="4" id="KW-0460">Magnesium</keyword>
<accession>A0A2M8WT67</accession>
<dbReference type="EMBL" id="PGTZ01000007">
    <property type="protein sequence ID" value="PJI94141.1"/>
    <property type="molecule type" value="Genomic_DNA"/>
</dbReference>
<dbReference type="AlphaFoldDB" id="A0A2M8WT67"/>
<dbReference type="PANTHER" id="PTHR36173">
    <property type="entry name" value="RIBONUCLEASE VAPC16-RELATED"/>
    <property type="match status" value="1"/>
</dbReference>
<evidence type="ECO:0000313" key="7">
    <source>
        <dbReference type="Proteomes" id="UP000231586"/>
    </source>
</evidence>
<dbReference type="Gene3D" id="3.40.50.1010">
    <property type="entry name" value="5'-nuclease"/>
    <property type="match status" value="1"/>
</dbReference>
<protein>
    <submittedName>
        <fullName evidence="6">PIN domain nuclease of toxin-antitoxin system</fullName>
    </submittedName>
</protein>
<dbReference type="InterPro" id="IPR002716">
    <property type="entry name" value="PIN_dom"/>
</dbReference>
<dbReference type="InterPro" id="IPR052919">
    <property type="entry name" value="TA_system_RNase"/>
</dbReference>
<evidence type="ECO:0000256" key="3">
    <source>
        <dbReference type="ARBA" id="ARBA00022801"/>
    </source>
</evidence>
<sequence length="131" mass="14101">MAVTYLLDTHVVLWMLGDPARLSAAARPVVADPRAGLVVSAVSALEVATKVRIGRLPGAEHLVATWEERLTELRLAPLPVTAPHALLAGSLAWDHRDPFDRLLAAQALHDNLVLVTSDAALRALPGLRTLW</sequence>
<dbReference type="InterPro" id="IPR029060">
    <property type="entry name" value="PIN-like_dom_sf"/>
</dbReference>
<dbReference type="SUPFAM" id="SSF88723">
    <property type="entry name" value="PIN domain-like"/>
    <property type="match status" value="1"/>
</dbReference>
<evidence type="ECO:0000256" key="1">
    <source>
        <dbReference type="ARBA" id="ARBA00022722"/>
    </source>
</evidence>
<keyword evidence="7" id="KW-1185">Reference proteome</keyword>
<keyword evidence="3" id="KW-0378">Hydrolase</keyword>
<evidence type="ECO:0000313" key="6">
    <source>
        <dbReference type="EMBL" id="PJI94141.1"/>
    </source>
</evidence>
<evidence type="ECO:0000256" key="2">
    <source>
        <dbReference type="ARBA" id="ARBA00022723"/>
    </source>
</evidence>
<dbReference type="Proteomes" id="UP000231586">
    <property type="component" value="Unassembled WGS sequence"/>
</dbReference>
<keyword evidence="1" id="KW-0540">Nuclease</keyword>
<dbReference type="CDD" id="cd09872">
    <property type="entry name" value="PIN_Sll0205-like"/>
    <property type="match status" value="1"/>
</dbReference>
<name>A0A2M8WT67_9MICO</name>
<comment type="caution">
    <text evidence="6">The sequence shown here is derived from an EMBL/GenBank/DDBJ whole genome shotgun (WGS) entry which is preliminary data.</text>
</comment>
<evidence type="ECO:0000256" key="4">
    <source>
        <dbReference type="ARBA" id="ARBA00022842"/>
    </source>
</evidence>
<dbReference type="InterPro" id="IPR041705">
    <property type="entry name" value="PIN_Sll0205"/>
</dbReference>
<dbReference type="PANTHER" id="PTHR36173:SF2">
    <property type="entry name" value="RIBONUCLEASE VAPC16"/>
    <property type="match status" value="1"/>
</dbReference>
<keyword evidence="2" id="KW-0479">Metal-binding</keyword>
<dbReference type="GO" id="GO:0046872">
    <property type="term" value="F:metal ion binding"/>
    <property type="evidence" value="ECO:0007669"/>
    <property type="project" value="UniProtKB-KW"/>
</dbReference>
<proteinExistence type="predicted"/>
<dbReference type="GO" id="GO:0004518">
    <property type="term" value="F:nuclease activity"/>
    <property type="evidence" value="ECO:0007669"/>
    <property type="project" value="UniProtKB-KW"/>
</dbReference>
<dbReference type="Pfam" id="PF01850">
    <property type="entry name" value="PIN"/>
    <property type="match status" value="1"/>
</dbReference>
<dbReference type="GO" id="GO:0016787">
    <property type="term" value="F:hydrolase activity"/>
    <property type="evidence" value="ECO:0007669"/>
    <property type="project" value="UniProtKB-KW"/>
</dbReference>
<dbReference type="OrthoDB" id="9798990at2"/>
<gene>
    <name evidence="6" type="ORF">CLV34_1628</name>
</gene>
<reference evidence="6 7" key="1">
    <citation type="submission" date="2017-11" db="EMBL/GenBank/DDBJ databases">
        <title>Genomic Encyclopedia of Archaeal and Bacterial Type Strains, Phase II (KMG-II): From Individual Species to Whole Genera.</title>
        <authorList>
            <person name="Goeker M."/>
        </authorList>
    </citation>
    <scope>NUCLEOTIDE SEQUENCE [LARGE SCALE GENOMIC DNA]</scope>
    <source>
        <strain evidence="6 7">DSM 22413</strain>
    </source>
</reference>
<feature type="domain" description="PIN" evidence="5">
    <location>
        <begin position="5"/>
        <end position="125"/>
    </location>
</feature>
<dbReference type="RefSeq" id="WP_100349724.1">
    <property type="nucleotide sequence ID" value="NZ_PGTZ01000007.1"/>
</dbReference>
<evidence type="ECO:0000259" key="5">
    <source>
        <dbReference type="Pfam" id="PF01850"/>
    </source>
</evidence>